<keyword evidence="2 6" id="KW-0812">Transmembrane</keyword>
<keyword evidence="3 6" id="KW-1133">Transmembrane helix</keyword>
<evidence type="ECO:0000256" key="4">
    <source>
        <dbReference type="ARBA" id="ARBA00023136"/>
    </source>
</evidence>
<accession>A0ABN9V5M3</accession>
<keyword evidence="4 6" id="KW-0472">Membrane</keyword>
<feature type="transmembrane region" description="Helical" evidence="6">
    <location>
        <begin position="830"/>
        <end position="851"/>
    </location>
</feature>
<dbReference type="InterPro" id="IPR013057">
    <property type="entry name" value="AA_transpt_TM"/>
</dbReference>
<feature type="compositionally biased region" description="Low complexity" evidence="5">
    <location>
        <begin position="642"/>
        <end position="653"/>
    </location>
</feature>
<feature type="region of interest" description="Disordered" evidence="5">
    <location>
        <begin position="630"/>
        <end position="653"/>
    </location>
</feature>
<proteinExistence type="predicted"/>
<comment type="subcellular location">
    <subcellularLocation>
        <location evidence="1">Membrane</location>
        <topology evidence="1">Multi-pass membrane protein</topology>
    </subcellularLocation>
</comment>
<evidence type="ECO:0000313" key="9">
    <source>
        <dbReference type="Proteomes" id="UP001189429"/>
    </source>
</evidence>
<gene>
    <name evidence="8" type="ORF">PCOR1329_LOCUS54776</name>
</gene>
<feature type="transmembrane region" description="Helical" evidence="6">
    <location>
        <begin position="305"/>
        <end position="330"/>
    </location>
</feature>
<dbReference type="PANTHER" id="PTHR22950">
    <property type="entry name" value="AMINO ACID TRANSPORTER"/>
    <property type="match status" value="1"/>
</dbReference>
<comment type="caution">
    <text evidence="8">The sequence shown here is derived from an EMBL/GenBank/DDBJ whole genome shotgun (WGS) entry which is preliminary data.</text>
</comment>
<dbReference type="PANTHER" id="PTHR22950:SF652">
    <property type="entry name" value="TRANSMEMBRANE AMINO ACID TRANSPORTER FAMILY PROTEIN"/>
    <property type="match status" value="1"/>
</dbReference>
<organism evidence="8 9">
    <name type="scientific">Prorocentrum cordatum</name>
    <dbReference type="NCBI Taxonomy" id="2364126"/>
    <lineage>
        <taxon>Eukaryota</taxon>
        <taxon>Sar</taxon>
        <taxon>Alveolata</taxon>
        <taxon>Dinophyceae</taxon>
        <taxon>Prorocentrales</taxon>
        <taxon>Prorocentraceae</taxon>
        <taxon>Prorocentrum</taxon>
    </lineage>
</organism>
<feature type="domain" description="Amino acid transporter transmembrane" evidence="7">
    <location>
        <begin position="681"/>
        <end position="809"/>
    </location>
</feature>
<feature type="transmembrane region" description="Helical" evidence="6">
    <location>
        <begin position="273"/>
        <end position="293"/>
    </location>
</feature>
<reference evidence="8" key="1">
    <citation type="submission" date="2023-10" db="EMBL/GenBank/DDBJ databases">
        <authorList>
            <person name="Chen Y."/>
            <person name="Shah S."/>
            <person name="Dougan E. K."/>
            <person name="Thang M."/>
            <person name="Chan C."/>
        </authorList>
    </citation>
    <scope>NUCLEOTIDE SEQUENCE [LARGE SCALE GENOMIC DNA]</scope>
</reference>
<feature type="transmembrane region" description="Helical" evidence="6">
    <location>
        <begin position="336"/>
        <end position="356"/>
    </location>
</feature>
<feature type="transmembrane region" description="Helical" evidence="6">
    <location>
        <begin position="726"/>
        <end position="747"/>
    </location>
</feature>
<feature type="transmembrane region" description="Helical" evidence="6">
    <location>
        <begin position="763"/>
        <end position="782"/>
    </location>
</feature>
<evidence type="ECO:0000259" key="7">
    <source>
        <dbReference type="Pfam" id="PF01490"/>
    </source>
</evidence>
<evidence type="ECO:0000256" key="5">
    <source>
        <dbReference type="SAM" id="MobiDB-lite"/>
    </source>
</evidence>
<protein>
    <recommendedName>
        <fullName evidence="7">Amino acid transporter transmembrane domain-containing protein</fullName>
    </recommendedName>
</protein>
<dbReference type="Proteomes" id="UP001189429">
    <property type="component" value="Unassembled WGS sequence"/>
</dbReference>
<name>A0ABN9V5M3_9DINO</name>
<sequence>MAAGGCPPMWRPSVLRIMEKDFLGASAARRAARRRGRAALEAALRPLVAARGAPGSWVDRERASRPALQRIAAGDRVPGAMRLRRNAAWHACRVPPGGFTAASSADLSWAAAGPRLGHTAGGMRAVAASFDEGSEAPVGERWAGPGEATACSSSPMAPPCSDATLAYLEAHPAAVLKGCNEAEDVSCHVKVPAVEVEGLGVFVASDCVGPSKSDESVSGSDSQQYQNATAEATAEDYSEKISEAIREAGLVRRLPDVPPWLLEVLMQGMRNAHSSWCGCGCLFALPYFVAQFVSQAFVRRGLGRLWQLFMMPCVLLSVEVFFGFTLVAGFTAFSQSGAGTAMVNCLGGCIMLAMILGDSAMGVLQQAAAGEADAAGLDPELQLPLRFLAIAASCGLMWPACAKLDLSTMGWSSVLGVSATALTACVMVARLLDGSYTDPAGQFVGAPTMEVPHLGGYIDSSVQQIMMGHLDLDGHLQMSALSGAPNPSSDYTLSQLLLTATGSDDPGQIGSMFPKCRPIDDQFGSGAIESGPYASICDSCSGEPVKYTREPVLGRRLLERFLACRICVVCIGDIAPSVLKVILDRALIGQSWMIHAQRDAPLKDTDSAHCSISTLLDWLASLEHDTLTGDAMSDGEISGNDTDPTAAPSGAATPAQLRRAVDADVADALPEGSRAPEGVFDDVVNAGFALSGLMYTAIAACGFLTFGPNATDNVLDGYAASDPLAGAARLATIVCVACSFPQMLLGLRDSLKDLTSGHKEMEALTATPVLLAAIALLAGVLTDLSTVIAVQGAVLGALLVFVLPGMMMAARKGSAPGSAPESGDVTSNGLIAMGTLIGAGGLCASGLQAAAAGSP</sequence>
<dbReference type="EMBL" id="CAUYUJ010016699">
    <property type="protein sequence ID" value="CAK0867967.1"/>
    <property type="molecule type" value="Genomic_DNA"/>
</dbReference>
<feature type="transmembrane region" description="Helical" evidence="6">
    <location>
        <begin position="683"/>
        <end position="706"/>
    </location>
</feature>
<evidence type="ECO:0000256" key="3">
    <source>
        <dbReference type="ARBA" id="ARBA00022989"/>
    </source>
</evidence>
<feature type="transmembrane region" description="Helical" evidence="6">
    <location>
        <begin position="788"/>
        <end position="809"/>
    </location>
</feature>
<evidence type="ECO:0000256" key="1">
    <source>
        <dbReference type="ARBA" id="ARBA00004141"/>
    </source>
</evidence>
<dbReference type="Pfam" id="PF01490">
    <property type="entry name" value="Aa_trans"/>
    <property type="match status" value="1"/>
</dbReference>
<evidence type="ECO:0000256" key="6">
    <source>
        <dbReference type="SAM" id="Phobius"/>
    </source>
</evidence>
<evidence type="ECO:0000313" key="8">
    <source>
        <dbReference type="EMBL" id="CAK0867967.1"/>
    </source>
</evidence>
<evidence type="ECO:0000256" key="2">
    <source>
        <dbReference type="ARBA" id="ARBA00022692"/>
    </source>
</evidence>
<keyword evidence="9" id="KW-1185">Reference proteome</keyword>